<keyword evidence="9" id="KW-0413">Isomerase</keyword>
<keyword evidence="4" id="KW-0547">Nucleotide-binding</keyword>
<dbReference type="SUPFAM" id="SSF48024">
    <property type="entry name" value="N-terminal domain of DnaB helicase"/>
    <property type="match status" value="1"/>
</dbReference>
<evidence type="ECO:0000313" key="14">
    <source>
        <dbReference type="EMBL" id="SKA88941.1"/>
    </source>
</evidence>
<dbReference type="STRING" id="48467.SAMN02745166_01511"/>
<dbReference type="InterPro" id="IPR016136">
    <property type="entry name" value="DNA_helicase_N/primase_C"/>
</dbReference>
<evidence type="ECO:0000256" key="6">
    <source>
        <dbReference type="ARBA" id="ARBA00022806"/>
    </source>
</evidence>
<keyword evidence="6 14" id="KW-0347">Helicase</keyword>
<keyword evidence="2" id="KW-0639">Primosome</keyword>
<evidence type="ECO:0000256" key="10">
    <source>
        <dbReference type="ARBA" id="ARBA00044969"/>
    </source>
</evidence>
<keyword evidence="8" id="KW-0238">DNA-binding</keyword>
<evidence type="ECO:0000313" key="15">
    <source>
        <dbReference type="Proteomes" id="UP000190774"/>
    </source>
</evidence>
<evidence type="ECO:0000256" key="8">
    <source>
        <dbReference type="ARBA" id="ARBA00023125"/>
    </source>
</evidence>
<evidence type="ECO:0000256" key="3">
    <source>
        <dbReference type="ARBA" id="ARBA00022705"/>
    </source>
</evidence>
<evidence type="ECO:0000256" key="4">
    <source>
        <dbReference type="ARBA" id="ARBA00022741"/>
    </source>
</evidence>
<dbReference type="PANTHER" id="PTHR30153">
    <property type="entry name" value="REPLICATIVE DNA HELICASE DNAB"/>
    <property type="match status" value="1"/>
</dbReference>
<feature type="domain" description="DNA helicase DnaB-like N-terminal" evidence="12">
    <location>
        <begin position="2"/>
        <end position="103"/>
    </location>
</feature>
<dbReference type="InterPro" id="IPR036185">
    <property type="entry name" value="DNA_heli_DnaB-like_N_sf"/>
</dbReference>
<protein>
    <recommendedName>
        <fullName evidence="10">DNA 5'-3' helicase</fullName>
        <ecNumber evidence="10">5.6.2.3</ecNumber>
    </recommendedName>
</protein>
<dbReference type="GO" id="GO:0005829">
    <property type="term" value="C:cytosol"/>
    <property type="evidence" value="ECO:0007669"/>
    <property type="project" value="TreeGrafter"/>
</dbReference>
<dbReference type="GO" id="GO:0003677">
    <property type="term" value="F:DNA binding"/>
    <property type="evidence" value="ECO:0007669"/>
    <property type="project" value="UniProtKB-KW"/>
</dbReference>
<dbReference type="Gene3D" id="1.10.860.10">
    <property type="entry name" value="DNAb Helicase, Chain A"/>
    <property type="match status" value="1"/>
</dbReference>
<reference evidence="15" key="1">
    <citation type="submission" date="2017-02" db="EMBL/GenBank/DDBJ databases">
        <authorList>
            <person name="Varghese N."/>
            <person name="Submissions S."/>
        </authorList>
    </citation>
    <scope>NUCLEOTIDE SEQUENCE [LARGE SCALE GENOMIC DNA]</scope>
    <source>
        <strain evidence="15">ATCC 700200</strain>
    </source>
</reference>
<dbReference type="EMBL" id="FUYE01000004">
    <property type="protein sequence ID" value="SKA88941.1"/>
    <property type="molecule type" value="Genomic_DNA"/>
</dbReference>
<dbReference type="InterPro" id="IPR007694">
    <property type="entry name" value="DNA_helicase_DnaB-like_C"/>
</dbReference>
<evidence type="ECO:0000259" key="13">
    <source>
        <dbReference type="Pfam" id="PF03796"/>
    </source>
</evidence>
<evidence type="ECO:0000259" key="12">
    <source>
        <dbReference type="Pfam" id="PF00772"/>
    </source>
</evidence>
<keyword evidence="3" id="KW-0235">DNA replication</keyword>
<proteinExistence type="inferred from homology"/>
<keyword evidence="7" id="KW-0067">ATP-binding</keyword>
<dbReference type="SUPFAM" id="SSF52540">
    <property type="entry name" value="P-loop containing nucleoside triphosphate hydrolases"/>
    <property type="match status" value="1"/>
</dbReference>
<dbReference type="InterPro" id="IPR007693">
    <property type="entry name" value="DNA_helicase_DnaB-like_N"/>
</dbReference>
<comment type="catalytic activity">
    <reaction evidence="11">
        <text>ATP + H2O = ADP + phosphate + H(+)</text>
        <dbReference type="Rhea" id="RHEA:13065"/>
        <dbReference type="ChEBI" id="CHEBI:15377"/>
        <dbReference type="ChEBI" id="CHEBI:15378"/>
        <dbReference type="ChEBI" id="CHEBI:30616"/>
        <dbReference type="ChEBI" id="CHEBI:43474"/>
        <dbReference type="ChEBI" id="CHEBI:456216"/>
        <dbReference type="EC" id="5.6.2.3"/>
    </reaction>
</comment>
<dbReference type="Pfam" id="PF03796">
    <property type="entry name" value="DnaB_C"/>
    <property type="match status" value="1"/>
</dbReference>
<evidence type="ECO:0000256" key="2">
    <source>
        <dbReference type="ARBA" id="ARBA00022515"/>
    </source>
</evidence>
<dbReference type="Pfam" id="PF00772">
    <property type="entry name" value="DnaB"/>
    <property type="match status" value="1"/>
</dbReference>
<dbReference type="GO" id="GO:0005524">
    <property type="term" value="F:ATP binding"/>
    <property type="evidence" value="ECO:0007669"/>
    <property type="project" value="UniProtKB-KW"/>
</dbReference>
<evidence type="ECO:0000256" key="5">
    <source>
        <dbReference type="ARBA" id="ARBA00022801"/>
    </source>
</evidence>
<organism evidence="14 15">
    <name type="scientific">Prosthecobacter debontii</name>
    <dbReference type="NCBI Taxonomy" id="48467"/>
    <lineage>
        <taxon>Bacteria</taxon>
        <taxon>Pseudomonadati</taxon>
        <taxon>Verrucomicrobiota</taxon>
        <taxon>Verrucomicrobiia</taxon>
        <taxon>Verrucomicrobiales</taxon>
        <taxon>Verrucomicrobiaceae</taxon>
        <taxon>Prosthecobacter</taxon>
    </lineage>
</organism>
<gene>
    <name evidence="14" type="ORF">SAMN02745166_01511</name>
</gene>
<evidence type="ECO:0000256" key="1">
    <source>
        <dbReference type="ARBA" id="ARBA00008428"/>
    </source>
</evidence>
<evidence type="ECO:0000256" key="7">
    <source>
        <dbReference type="ARBA" id="ARBA00022840"/>
    </source>
</evidence>
<dbReference type="InterPro" id="IPR027417">
    <property type="entry name" value="P-loop_NTPase"/>
</dbReference>
<accession>A0A1T4XIM1</accession>
<sequence length="457" mass="51064">MPNSQEAEEGLLSCIFQDPDRIMEARAKLQPEAFYHCETRTIFEELLTMDQEGIPLESVALNIRLNDQGKIERGLVRQGQATIIACSLVIPAYFDRYLKMIHDRWTLRKGIHGHLLAVRLMFRHLTDRMESEVAGTLTDCQNIVQMSLDGVKFDTGSSATLRECLSEHIDHMMELQQKKDAGIETLIPTGFPTLDRRAGGIGLNEYWLVTGPTKSGKSVLAGQIVKHAARRGFKAKIYTNEVQRVSYAGRFLASESSEFDGTVERHGFVNRKQQNEYSRAITALKNSIGDFIIIDNAAGKYVEDVVADMRLEARSGTVLFVVDLIGKLRTRASHGNRERELAHISGCLSDATKTLGIACLVVAQENEDGAVRESKALGMDCEAWLKLVHVRAEKRRGTVKFGSSSSEMDTQDEIIRNRRKLIVQLARGFAAGDVIDCAFDGARFFIAELDNHRTEES</sequence>
<name>A0A1T4XIM1_9BACT</name>
<dbReference type="GO" id="GO:0043139">
    <property type="term" value="F:5'-3' DNA helicase activity"/>
    <property type="evidence" value="ECO:0007669"/>
    <property type="project" value="UniProtKB-EC"/>
</dbReference>
<dbReference type="Gene3D" id="3.40.50.300">
    <property type="entry name" value="P-loop containing nucleotide triphosphate hydrolases"/>
    <property type="match status" value="1"/>
</dbReference>
<comment type="similarity">
    <text evidence="1">Belongs to the helicase family. DnaB subfamily.</text>
</comment>
<keyword evidence="15" id="KW-1185">Reference proteome</keyword>
<dbReference type="GO" id="GO:0016787">
    <property type="term" value="F:hydrolase activity"/>
    <property type="evidence" value="ECO:0007669"/>
    <property type="project" value="UniProtKB-KW"/>
</dbReference>
<dbReference type="AlphaFoldDB" id="A0A1T4XIM1"/>
<dbReference type="GO" id="GO:1990077">
    <property type="term" value="C:primosome complex"/>
    <property type="evidence" value="ECO:0007669"/>
    <property type="project" value="UniProtKB-KW"/>
</dbReference>
<keyword evidence="5" id="KW-0378">Hydrolase</keyword>
<dbReference type="Proteomes" id="UP000190774">
    <property type="component" value="Unassembled WGS sequence"/>
</dbReference>
<dbReference type="EC" id="5.6.2.3" evidence="10"/>
<feature type="domain" description="SF4 helicase" evidence="13">
    <location>
        <begin position="187"/>
        <end position="374"/>
    </location>
</feature>
<evidence type="ECO:0000256" key="9">
    <source>
        <dbReference type="ARBA" id="ARBA00023235"/>
    </source>
</evidence>
<evidence type="ECO:0000256" key="11">
    <source>
        <dbReference type="ARBA" id="ARBA00048954"/>
    </source>
</evidence>
<dbReference type="GO" id="GO:0006269">
    <property type="term" value="P:DNA replication, synthesis of primer"/>
    <property type="evidence" value="ECO:0007669"/>
    <property type="project" value="UniProtKB-KW"/>
</dbReference>
<dbReference type="PANTHER" id="PTHR30153:SF2">
    <property type="entry name" value="REPLICATIVE DNA HELICASE"/>
    <property type="match status" value="1"/>
</dbReference>